<dbReference type="PANTHER" id="PTHR30193">
    <property type="entry name" value="ABC TRANSPORTER PERMEASE PROTEIN"/>
    <property type="match status" value="1"/>
</dbReference>
<dbReference type="Pfam" id="PF00528">
    <property type="entry name" value="BPD_transp_1"/>
    <property type="match status" value="1"/>
</dbReference>
<dbReference type="Proteomes" id="UP000535437">
    <property type="component" value="Unassembled WGS sequence"/>
</dbReference>
<evidence type="ECO:0000256" key="1">
    <source>
        <dbReference type="ARBA" id="ARBA00004651"/>
    </source>
</evidence>
<keyword evidence="3" id="KW-1003">Cell membrane</keyword>
<dbReference type="GO" id="GO:0055085">
    <property type="term" value="P:transmembrane transport"/>
    <property type="evidence" value="ECO:0007669"/>
    <property type="project" value="InterPro"/>
</dbReference>
<feature type="transmembrane region" description="Helical" evidence="7">
    <location>
        <begin position="62"/>
        <end position="88"/>
    </location>
</feature>
<accession>A0A7Z0GPT0</accession>
<evidence type="ECO:0000256" key="2">
    <source>
        <dbReference type="ARBA" id="ARBA00022448"/>
    </source>
</evidence>
<evidence type="ECO:0000256" key="5">
    <source>
        <dbReference type="ARBA" id="ARBA00022989"/>
    </source>
</evidence>
<keyword evidence="10" id="KW-0762">Sugar transport</keyword>
<comment type="similarity">
    <text evidence="7">Belongs to the binding-protein-dependent transport system permease family.</text>
</comment>
<dbReference type="InterPro" id="IPR051393">
    <property type="entry name" value="ABC_transporter_permease"/>
</dbReference>
<dbReference type="PROSITE" id="PS50928">
    <property type="entry name" value="ABC_TM1"/>
    <property type="match status" value="1"/>
</dbReference>
<keyword evidence="4 7" id="KW-0812">Transmembrane</keyword>
<feature type="compositionally biased region" description="Basic and acidic residues" evidence="8">
    <location>
        <begin position="1"/>
        <end position="22"/>
    </location>
</feature>
<keyword evidence="2 7" id="KW-0813">Transport</keyword>
<dbReference type="EMBL" id="JACCFY010000001">
    <property type="protein sequence ID" value="NYJ79066.1"/>
    <property type="molecule type" value="Genomic_DNA"/>
</dbReference>
<comment type="caution">
    <text evidence="10">The sequence shown here is derived from an EMBL/GenBank/DDBJ whole genome shotgun (WGS) entry which is preliminary data.</text>
</comment>
<feature type="transmembrane region" description="Helical" evidence="7">
    <location>
        <begin position="216"/>
        <end position="240"/>
    </location>
</feature>
<dbReference type="AlphaFoldDB" id="A0A7Z0GPT0"/>
<keyword evidence="5 7" id="KW-1133">Transmembrane helix</keyword>
<evidence type="ECO:0000256" key="7">
    <source>
        <dbReference type="RuleBase" id="RU363032"/>
    </source>
</evidence>
<feature type="domain" description="ABC transmembrane type-1" evidence="9">
    <location>
        <begin position="128"/>
        <end position="342"/>
    </location>
</feature>
<feature type="transmembrane region" description="Helical" evidence="7">
    <location>
        <begin position="165"/>
        <end position="185"/>
    </location>
</feature>
<evidence type="ECO:0000256" key="3">
    <source>
        <dbReference type="ARBA" id="ARBA00022475"/>
    </source>
</evidence>
<evidence type="ECO:0000313" key="11">
    <source>
        <dbReference type="Proteomes" id="UP000535437"/>
    </source>
</evidence>
<feature type="region of interest" description="Disordered" evidence="8">
    <location>
        <begin position="1"/>
        <end position="39"/>
    </location>
</feature>
<keyword evidence="6 7" id="KW-0472">Membrane</keyword>
<reference evidence="10 11" key="1">
    <citation type="submission" date="2020-07" db="EMBL/GenBank/DDBJ databases">
        <title>Sequencing the genomes of 1000 actinobacteria strains.</title>
        <authorList>
            <person name="Klenk H.-P."/>
        </authorList>
    </citation>
    <scope>NUCLEOTIDE SEQUENCE [LARGE SCALE GENOMIC DNA]</scope>
    <source>
        <strain evidence="10 11">DSM 15475</strain>
    </source>
</reference>
<evidence type="ECO:0000256" key="4">
    <source>
        <dbReference type="ARBA" id="ARBA00022692"/>
    </source>
</evidence>
<evidence type="ECO:0000256" key="6">
    <source>
        <dbReference type="ARBA" id="ARBA00023136"/>
    </source>
</evidence>
<evidence type="ECO:0000259" key="9">
    <source>
        <dbReference type="PROSITE" id="PS50928"/>
    </source>
</evidence>
<dbReference type="InterPro" id="IPR035906">
    <property type="entry name" value="MetI-like_sf"/>
</dbReference>
<dbReference type="PANTHER" id="PTHR30193:SF37">
    <property type="entry name" value="INNER MEMBRANE ABC TRANSPORTER PERMEASE PROTEIN YCJO"/>
    <property type="match status" value="1"/>
</dbReference>
<evidence type="ECO:0000313" key="10">
    <source>
        <dbReference type="EMBL" id="NYJ79066.1"/>
    </source>
</evidence>
<keyword evidence="11" id="KW-1185">Reference proteome</keyword>
<feature type="transmembrane region" description="Helical" evidence="7">
    <location>
        <begin position="275"/>
        <end position="296"/>
    </location>
</feature>
<sequence length="355" mass="39148">MPVEPKVKEPPERERSVDDAASARHNGKLTPSERNQRRAQAKVAGQVVQTAGAGRRDRLFPYALIAPASVMELLIHIIPMALGVYIAFLGLNQFTIGNWLQAPFVGLENFVTGLDPDGPIGSQFYAALLRTVVYTLISVGAAWALGMFAAVLLTSKVKGRGFLRTLFLTPYALPQYVGAIAWAFMFNQRDGVINRILVQDLGILDEGPFWLLGGNAFWVTVVVTVWQFWPFAFLMLLAALQNIPDDVYEAAALDGASLWKQFTTITLPMIRQANVVMLLILSLWIFNQFNIPYVLFGPASPPEATLISPLIYEQSFNYWNFGVGGAMSVLLLVALVIASAFYIKLVMPKGKALHD</sequence>
<dbReference type="GO" id="GO:0005886">
    <property type="term" value="C:plasma membrane"/>
    <property type="evidence" value="ECO:0007669"/>
    <property type="project" value="UniProtKB-SubCell"/>
</dbReference>
<evidence type="ECO:0000256" key="8">
    <source>
        <dbReference type="SAM" id="MobiDB-lite"/>
    </source>
</evidence>
<feature type="transmembrane region" description="Helical" evidence="7">
    <location>
        <begin position="316"/>
        <end position="343"/>
    </location>
</feature>
<dbReference type="Gene3D" id="1.10.3720.10">
    <property type="entry name" value="MetI-like"/>
    <property type="match status" value="1"/>
</dbReference>
<comment type="subcellular location">
    <subcellularLocation>
        <location evidence="1 7">Cell membrane</location>
        <topology evidence="1 7">Multi-pass membrane protein</topology>
    </subcellularLocation>
</comment>
<gene>
    <name evidence="10" type="ORF">HNR09_002477</name>
</gene>
<dbReference type="CDD" id="cd06261">
    <property type="entry name" value="TM_PBP2"/>
    <property type="match status" value="1"/>
</dbReference>
<dbReference type="RefSeq" id="WP_179542336.1">
    <property type="nucleotide sequence ID" value="NZ_BAAALL010000001.1"/>
</dbReference>
<proteinExistence type="inferred from homology"/>
<name>A0A7Z0GPT0_9MICC</name>
<feature type="transmembrane region" description="Helical" evidence="7">
    <location>
        <begin position="132"/>
        <end position="153"/>
    </location>
</feature>
<dbReference type="SUPFAM" id="SSF161098">
    <property type="entry name" value="MetI-like"/>
    <property type="match status" value="1"/>
</dbReference>
<dbReference type="InterPro" id="IPR000515">
    <property type="entry name" value="MetI-like"/>
</dbReference>
<organism evidence="10 11">
    <name type="scientific">Nesterenkonia xinjiangensis</name>
    <dbReference type="NCBI Taxonomy" id="225327"/>
    <lineage>
        <taxon>Bacteria</taxon>
        <taxon>Bacillati</taxon>
        <taxon>Actinomycetota</taxon>
        <taxon>Actinomycetes</taxon>
        <taxon>Micrococcales</taxon>
        <taxon>Micrococcaceae</taxon>
        <taxon>Nesterenkonia</taxon>
    </lineage>
</organism>
<protein>
    <submittedName>
        <fullName evidence="10">Multiple sugar transport system permease protein</fullName>
    </submittedName>
</protein>